<protein>
    <submittedName>
        <fullName evidence="5">Helix-turn-helix transcriptional regulator</fullName>
    </submittedName>
</protein>
<dbReference type="GO" id="GO:0043565">
    <property type="term" value="F:sequence-specific DNA binding"/>
    <property type="evidence" value="ECO:0007669"/>
    <property type="project" value="InterPro"/>
</dbReference>
<gene>
    <name evidence="5" type="ORF">H9698_01020</name>
</gene>
<evidence type="ECO:0000256" key="2">
    <source>
        <dbReference type="ARBA" id="ARBA00023125"/>
    </source>
</evidence>
<dbReference type="InterPro" id="IPR009057">
    <property type="entry name" value="Homeodomain-like_sf"/>
</dbReference>
<dbReference type="EMBL" id="DWWA01000007">
    <property type="protein sequence ID" value="HJC71363.1"/>
    <property type="molecule type" value="Genomic_DNA"/>
</dbReference>
<dbReference type="PANTHER" id="PTHR46796">
    <property type="entry name" value="HTH-TYPE TRANSCRIPTIONAL ACTIVATOR RHAS-RELATED"/>
    <property type="match status" value="1"/>
</dbReference>
<dbReference type="SMART" id="SM00342">
    <property type="entry name" value="HTH_ARAC"/>
    <property type="match status" value="1"/>
</dbReference>
<comment type="caution">
    <text evidence="5">The sequence shown here is derived from an EMBL/GenBank/DDBJ whole genome shotgun (WGS) entry which is preliminary data.</text>
</comment>
<keyword evidence="1" id="KW-0805">Transcription regulation</keyword>
<dbReference type="PROSITE" id="PS01124">
    <property type="entry name" value="HTH_ARAC_FAMILY_2"/>
    <property type="match status" value="1"/>
</dbReference>
<dbReference type="InterPro" id="IPR018060">
    <property type="entry name" value="HTH_AraC"/>
</dbReference>
<sequence>MLFEKQALCDAAYLLEISQDDGVTTTPQADFSVALISSGRCAVLYEAHGEARVTPLCAGELILFSSPMTITPSSHCHALCAGLSGLCAKQAAQHLTEPMRSDGGSCPLTAQLLAALAQAIQSDAGITRVCESAFRLLLSVARADETPETSALPPLVTQAVLVMRQNFASLYGIDDLSERLGVSKSHLVRTFHEAMGVPPGQYLNQIRLEAAKALLAHRTDSLEMVSHLCGFSGANYFCKVFKKHTGMTPAAFRAANTGKEILPETLALLEDMMYT</sequence>
<evidence type="ECO:0000256" key="1">
    <source>
        <dbReference type="ARBA" id="ARBA00023015"/>
    </source>
</evidence>
<evidence type="ECO:0000259" key="4">
    <source>
        <dbReference type="PROSITE" id="PS01124"/>
    </source>
</evidence>
<reference evidence="5" key="1">
    <citation type="journal article" date="2021" name="PeerJ">
        <title>Extensive microbial diversity within the chicken gut microbiome revealed by metagenomics and culture.</title>
        <authorList>
            <person name="Gilroy R."/>
            <person name="Ravi A."/>
            <person name="Getino M."/>
            <person name="Pursley I."/>
            <person name="Horton D.L."/>
            <person name="Alikhan N.F."/>
            <person name="Baker D."/>
            <person name="Gharbi K."/>
            <person name="Hall N."/>
            <person name="Watson M."/>
            <person name="Adriaenssens E.M."/>
            <person name="Foster-Nyarko E."/>
            <person name="Jarju S."/>
            <person name="Secka A."/>
            <person name="Antonio M."/>
            <person name="Oren A."/>
            <person name="Chaudhuri R.R."/>
            <person name="La Ragione R."/>
            <person name="Hildebrand F."/>
            <person name="Pallen M.J."/>
        </authorList>
    </citation>
    <scope>NUCLEOTIDE SEQUENCE</scope>
    <source>
        <strain evidence="5">5933</strain>
    </source>
</reference>
<accession>A0A9D2Q3Q5</accession>
<dbReference type="PROSITE" id="PS00041">
    <property type="entry name" value="HTH_ARAC_FAMILY_1"/>
    <property type="match status" value="1"/>
</dbReference>
<dbReference type="PANTHER" id="PTHR46796:SF6">
    <property type="entry name" value="ARAC SUBFAMILY"/>
    <property type="match status" value="1"/>
</dbReference>
<feature type="domain" description="HTH araC/xylS-type" evidence="4">
    <location>
        <begin position="157"/>
        <end position="255"/>
    </location>
</feature>
<dbReference type="Proteomes" id="UP000823918">
    <property type="component" value="Unassembled WGS sequence"/>
</dbReference>
<dbReference type="PRINTS" id="PR00032">
    <property type="entry name" value="HTHARAC"/>
</dbReference>
<dbReference type="SUPFAM" id="SSF46689">
    <property type="entry name" value="Homeodomain-like"/>
    <property type="match status" value="2"/>
</dbReference>
<dbReference type="GO" id="GO:0003700">
    <property type="term" value="F:DNA-binding transcription factor activity"/>
    <property type="evidence" value="ECO:0007669"/>
    <property type="project" value="InterPro"/>
</dbReference>
<organism evidence="5 6">
    <name type="scientific">Candidatus Ruthenibacterium merdavium</name>
    <dbReference type="NCBI Taxonomy" id="2838752"/>
    <lineage>
        <taxon>Bacteria</taxon>
        <taxon>Bacillati</taxon>
        <taxon>Bacillota</taxon>
        <taxon>Clostridia</taxon>
        <taxon>Eubacteriales</taxon>
        <taxon>Oscillospiraceae</taxon>
        <taxon>Ruthenibacterium</taxon>
    </lineage>
</organism>
<dbReference type="InterPro" id="IPR020449">
    <property type="entry name" value="Tscrpt_reg_AraC-type_HTH"/>
</dbReference>
<proteinExistence type="predicted"/>
<reference evidence="5" key="2">
    <citation type="submission" date="2021-04" db="EMBL/GenBank/DDBJ databases">
        <authorList>
            <person name="Gilroy R."/>
        </authorList>
    </citation>
    <scope>NUCLEOTIDE SEQUENCE</scope>
    <source>
        <strain evidence="5">5933</strain>
    </source>
</reference>
<evidence type="ECO:0000313" key="5">
    <source>
        <dbReference type="EMBL" id="HJC71363.1"/>
    </source>
</evidence>
<keyword evidence="2" id="KW-0238">DNA-binding</keyword>
<dbReference type="InterPro" id="IPR050204">
    <property type="entry name" value="AraC_XylS_family_regulators"/>
</dbReference>
<dbReference type="Gene3D" id="1.10.10.60">
    <property type="entry name" value="Homeodomain-like"/>
    <property type="match status" value="2"/>
</dbReference>
<name>A0A9D2Q3Q5_9FIRM</name>
<dbReference type="InterPro" id="IPR018062">
    <property type="entry name" value="HTH_AraC-typ_CS"/>
</dbReference>
<dbReference type="AlphaFoldDB" id="A0A9D2Q3Q5"/>
<evidence type="ECO:0000313" key="6">
    <source>
        <dbReference type="Proteomes" id="UP000823918"/>
    </source>
</evidence>
<dbReference type="Pfam" id="PF12833">
    <property type="entry name" value="HTH_18"/>
    <property type="match status" value="1"/>
</dbReference>
<evidence type="ECO:0000256" key="3">
    <source>
        <dbReference type="ARBA" id="ARBA00023163"/>
    </source>
</evidence>
<keyword evidence="3" id="KW-0804">Transcription</keyword>